<dbReference type="AlphaFoldDB" id="A0A3B0UC70"/>
<dbReference type="InterPro" id="IPR029058">
    <property type="entry name" value="AB_hydrolase_fold"/>
</dbReference>
<dbReference type="InterPro" id="IPR011042">
    <property type="entry name" value="6-blade_b-propeller_TolB-like"/>
</dbReference>
<evidence type="ECO:0000313" key="3">
    <source>
        <dbReference type="EMBL" id="VAW28078.1"/>
    </source>
</evidence>
<dbReference type="EMBL" id="UOET01000190">
    <property type="protein sequence ID" value="VAW28078.1"/>
    <property type="molecule type" value="Genomic_DNA"/>
</dbReference>
<proteinExistence type="predicted"/>
<dbReference type="GO" id="GO:0004252">
    <property type="term" value="F:serine-type endopeptidase activity"/>
    <property type="evidence" value="ECO:0007669"/>
    <property type="project" value="TreeGrafter"/>
</dbReference>
<sequence>MYRIRMFFIGFLFLLGGTGFAQDTANYNVQVKQFLTTGPLGVHMPAFYNKPNMEGKTFQMADLLKFSQKKVTNPKAGKIFLRSSNETLKWETTDAQTAFKAANSAPYAIYWQTFYLQANRFVKLKLKALSTHPFEVFVEGKKKTYNYSTDNKLVTKETSLKLEKGRYLVVVKSLVKQGTAAVQPVKVSLSYAKVYTTKAITASLSDEQILDISHILLGQKLKATDISDDGSLILLQFSEAYPPKGKTINRVEIRNPKTNQILFTSRHSDISQVKWIPGTHNISYVTKDGVTPALMAYNLKTHKETLLMKTPKQFSEYSWSPKGDFIIYSVQEKYEKNKTGVYELRGMPDRWPWYRMRTQLFLFRPADHSTKQLTYGYLTNNLQDISQDESHILFSQSFPYYAKRPFTRQILMQMNLESGQVDTIWNAGFGGSAVYSPNGKQLLVTGSAAMFNGAGIHLKKAKIPNDFDIQAYIYTLATKKVEPITKDYNPSINNAWWNPVDHQIYFLSQDKSYVDIWKYNPANHKFTKLPMKVDVVTQISFARNAPVMSYSGSSISYPATGWLYNLKENKQAEVANPEKAFFAHIKFGKTANWNFKNKQGYTIQGRIYYPPNYNPDKKYPLLVYYYGGTVPTSRDFGGRYPKNLFAAMGYIVYDLQPSGAIGYGQNFSALHVNGWGKENASDIIEGTRKFIKAHPQVNPNAVGCLGASYGGYMTMWLQTQTNIFTTAIAHAGISDISSYWGQGYWGYLYSSVASANSFPWNNKKLYVDHSPLFNADKIHTPMLLIQGTADTNVPTGESIQLYTALKLLGRPVKFVEIKGQNHHIVDYNKRILWQKTIFAWLAKYLKNQPQWWNEMYPKKDL</sequence>
<name>A0A3B0UC70_9ZZZZ</name>
<keyword evidence="1 3" id="KW-0378">Hydrolase</keyword>
<dbReference type="Gene3D" id="2.120.10.30">
    <property type="entry name" value="TolB, C-terminal domain"/>
    <property type="match status" value="1"/>
</dbReference>
<reference evidence="3" key="1">
    <citation type="submission" date="2018-06" db="EMBL/GenBank/DDBJ databases">
        <authorList>
            <person name="Zhirakovskaya E."/>
        </authorList>
    </citation>
    <scope>NUCLEOTIDE SEQUENCE</scope>
</reference>
<evidence type="ECO:0000256" key="1">
    <source>
        <dbReference type="ARBA" id="ARBA00022801"/>
    </source>
</evidence>
<organism evidence="3">
    <name type="scientific">hydrothermal vent metagenome</name>
    <dbReference type="NCBI Taxonomy" id="652676"/>
    <lineage>
        <taxon>unclassified sequences</taxon>
        <taxon>metagenomes</taxon>
        <taxon>ecological metagenomes</taxon>
    </lineage>
</organism>
<dbReference type="PANTHER" id="PTHR42776:SF27">
    <property type="entry name" value="DIPEPTIDYL PEPTIDASE FAMILY MEMBER 6"/>
    <property type="match status" value="1"/>
</dbReference>
<dbReference type="Gene3D" id="3.40.50.1820">
    <property type="entry name" value="alpha/beta hydrolase"/>
    <property type="match status" value="1"/>
</dbReference>
<accession>A0A3B0UC70</accession>
<dbReference type="SUPFAM" id="SSF53474">
    <property type="entry name" value="alpha/beta-Hydrolases"/>
    <property type="match status" value="1"/>
</dbReference>
<dbReference type="PANTHER" id="PTHR42776">
    <property type="entry name" value="SERINE PEPTIDASE S9 FAMILY MEMBER"/>
    <property type="match status" value="1"/>
</dbReference>
<dbReference type="InterPro" id="IPR001375">
    <property type="entry name" value="Peptidase_S9_cat"/>
</dbReference>
<dbReference type="Pfam" id="PF00326">
    <property type="entry name" value="Peptidase_S9"/>
    <property type="match status" value="1"/>
</dbReference>
<gene>
    <name evidence="3" type="ORF">MNBD_BACTEROID07-505</name>
</gene>
<protein>
    <submittedName>
        <fullName evidence="3">ApeH acylamino-acid-releasing enzyme</fullName>
        <ecNumber evidence="3">3.4.19.1</ecNumber>
    </submittedName>
</protein>
<evidence type="ECO:0000259" key="2">
    <source>
        <dbReference type="Pfam" id="PF00326"/>
    </source>
</evidence>
<dbReference type="GO" id="GO:0008242">
    <property type="term" value="F:omega peptidase activity"/>
    <property type="evidence" value="ECO:0007669"/>
    <property type="project" value="UniProtKB-EC"/>
</dbReference>
<dbReference type="SUPFAM" id="SSF82171">
    <property type="entry name" value="DPP6 N-terminal domain-like"/>
    <property type="match status" value="1"/>
</dbReference>
<dbReference type="EC" id="3.4.19.1" evidence="3"/>
<dbReference type="GO" id="GO:0006508">
    <property type="term" value="P:proteolysis"/>
    <property type="evidence" value="ECO:0007669"/>
    <property type="project" value="InterPro"/>
</dbReference>
<feature type="domain" description="Peptidase S9 prolyl oligopeptidase catalytic" evidence="2">
    <location>
        <begin position="643"/>
        <end position="847"/>
    </location>
</feature>